<dbReference type="GeneID" id="80899401"/>
<dbReference type="RefSeq" id="XP_056053264.1">
    <property type="nucleotide sequence ID" value="XM_056201520.1"/>
</dbReference>
<dbReference type="EMBL" id="JAJHUN010000009">
    <property type="protein sequence ID" value="KAJ4151550.1"/>
    <property type="molecule type" value="Genomic_DNA"/>
</dbReference>
<organism evidence="1 2">
    <name type="scientific">Akanthomyces muscarius</name>
    <name type="common">Entomopathogenic fungus</name>
    <name type="synonym">Lecanicillium muscarium</name>
    <dbReference type="NCBI Taxonomy" id="2231603"/>
    <lineage>
        <taxon>Eukaryota</taxon>
        <taxon>Fungi</taxon>
        <taxon>Dikarya</taxon>
        <taxon>Ascomycota</taxon>
        <taxon>Pezizomycotina</taxon>
        <taxon>Sordariomycetes</taxon>
        <taxon>Hypocreomycetidae</taxon>
        <taxon>Hypocreales</taxon>
        <taxon>Cordycipitaceae</taxon>
        <taxon>Akanthomyces</taxon>
    </lineage>
</organism>
<evidence type="ECO:0000313" key="2">
    <source>
        <dbReference type="Proteomes" id="UP001144673"/>
    </source>
</evidence>
<accession>A0A9W8ULY7</accession>
<protein>
    <submittedName>
        <fullName evidence="1">Uncharacterized protein</fullName>
    </submittedName>
</protein>
<gene>
    <name evidence="1" type="ORF">LMH87_012242</name>
</gene>
<proteinExistence type="predicted"/>
<sequence>MPLPFGKRVAAVAAADTPASSQACAAYDLESTRVCFEYGKDTWARPSTTAGDAGAKITQTSDAQVQVLTNVPVVAGAGKAIPGMVATGAAVAVFL</sequence>
<dbReference type="AlphaFoldDB" id="A0A9W8ULY7"/>
<name>A0A9W8ULY7_AKAMU</name>
<evidence type="ECO:0000313" key="1">
    <source>
        <dbReference type="EMBL" id="KAJ4151550.1"/>
    </source>
</evidence>
<dbReference type="Proteomes" id="UP001144673">
    <property type="component" value="Chromosome 4"/>
</dbReference>
<reference evidence="1" key="1">
    <citation type="journal article" date="2023" name="Access Microbiol">
        <title>De-novo genome assembly for Akanthomyces muscarius, a biocontrol agent of insect agricultural pests.</title>
        <authorList>
            <person name="Erdos Z."/>
            <person name="Studholme D.J."/>
            <person name="Raymond B."/>
            <person name="Sharma M."/>
        </authorList>
    </citation>
    <scope>NUCLEOTIDE SEQUENCE</scope>
    <source>
        <strain evidence="1">Ve6</strain>
    </source>
</reference>
<keyword evidence="2" id="KW-1185">Reference proteome</keyword>
<dbReference type="KEGG" id="amus:LMH87_012242"/>
<comment type="caution">
    <text evidence="1">The sequence shown here is derived from an EMBL/GenBank/DDBJ whole genome shotgun (WGS) entry which is preliminary data.</text>
</comment>